<dbReference type="SUPFAM" id="SSF81321">
    <property type="entry name" value="Family A G protein-coupled receptor-like"/>
    <property type="match status" value="1"/>
</dbReference>
<dbReference type="InterPro" id="IPR000276">
    <property type="entry name" value="GPCR_Rhodpsn"/>
</dbReference>
<accession>A0A095AJY1</accession>
<evidence type="ECO:0000256" key="3">
    <source>
        <dbReference type="ARBA" id="ARBA00022692"/>
    </source>
</evidence>
<evidence type="ECO:0000256" key="7">
    <source>
        <dbReference type="ARBA" id="ARBA00023170"/>
    </source>
</evidence>
<keyword evidence="8" id="KW-0807">Transducer</keyword>
<dbReference type="GeneID" id="24590238"/>
<dbReference type="Proteomes" id="UP000471633">
    <property type="component" value="Unassembled WGS sequence"/>
</dbReference>
<dbReference type="GO" id="GO:0005886">
    <property type="term" value="C:plasma membrane"/>
    <property type="evidence" value="ECO:0007669"/>
    <property type="project" value="UniProtKB-SubCell"/>
</dbReference>
<evidence type="ECO:0000256" key="6">
    <source>
        <dbReference type="ARBA" id="ARBA00023136"/>
    </source>
</evidence>
<keyword evidence="5" id="KW-0297">G-protein coupled receptor</keyword>
<organism evidence="12">
    <name type="scientific">Schistosoma haematobium</name>
    <name type="common">Blood fluke</name>
    <dbReference type="NCBI Taxonomy" id="6185"/>
    <lineage>
        <taxon>Eukaryota</taxon>
        <taxon>Metazoa</taxon>
        <taxon>Spiralia</taxon>
        <taxon>Lophotrochozoa</taxon>
        <taxon>Platyhelminthes</taxon>
        <taxon>Trematoda</taxon>
        <taxon>Digenea</taxon>
        <taxon>Strigeidida</taxon>
        <taxon>Schistosomatoidea</taxon>
        <taxon>Schistosomatidae</taxon>
        <taxon>Schistosoma</taxon>
    </lineage>
</organism>
<evidence type="ECO:0000313" key="13">
    <source>
        <dbReference type="Proteomes" id="UP000471633"/>
    </source>
</evidence>
<proteinExistence type="predicted"/>
<evidence type="ECO:0000256" key="9">
    <source>
        <dbReference type="SAM" id="Phobius"/>
    </source>
</evidence>
<protein>
    <recommendedName>
        <fullName evidence="10">G-protein coupled receptors family 1 profile domain-containing protein</fullName>
    </recommendedName>
</protein>
<keyword evidence="2" id="KW-1003">Cell membrane</keyword>
<feature type="transmembrane region" description="Helical" evidence="9">
    <location>
        <begin position="307"/>
        <end position="330"/>
    </location>
</feature>
<gene>
    <name evidence="11" type="ORF">MS3_00005813</name>
    <name evidence="12" type="ORF">MS3_02568</name>
</gene>
<dbReference type="GO" id="GO:0008528">
    <property type="term" value="F:G protein-coupled peptide receptor activity"/>
    <property type="evidence" value="ECO:0007669"/>
    <property type="project" value="TreeGrafter"/>
</dbReference>
<evidence type="ECO:0000256" key="8">
    <source>
        <dbReference type="ARBA" id="ARBA00023224"/>
    </source>
</evidence>
<dbReference type="CTD" id="24590238"/>
<evidence type="ECO:0000259" key="10">
    <source>
        <dbReference type="PROSITE" id="PS50262"/>
    </source>
</evidence>
<dbReference type="KEGG" id="shx:MS3_00005813"/>
<comment type="subcellular location">
    <subcellularLocation>
        <location evidence="1">Cell membrane</location>
        <topology evidence="1">Multi-pass membrane protein</topology>
    </subcellularLocation>
</comment>
<name>A0A095AJY1_SCHHA</name>
<dbReference type="RefSeq" id="XP_012794127.1">
    <property type="nucleotide sequence ID" value="XM_012938673.1"/>
</dbReference>
<feature type="domain" description="G-protein coupled receptors family 1 profile" evidence="10">
    <location>
        <begin position="59"/>
        <end position="328"/>
    </location>
</feature>
<dbReference type="EMBL" id="AMPZ03000003">
    <property type="protein sequence ID" value="KAH9588401.1"/>
    <property type="molecule type" value="Genomic_DNA"/>
</dbReference>
<keyword evidence="6 9" id="KW-0472">Membrane</keyword>
<keyword evidence="7" id="KW-0675">Receptor</keyword>
<dbReference type="PANTHER" id="PTHR24230:SF75">
    <property type="entry name" value="RELAXIN FAMILY PEPTIDE RECEPTOR 3"/>
    <property type="match status" value="1"/>
</dbReference>
<keyword evidence="13" id="KW-1185">Reference proteome</keyword>
<feature type="transmembrane region" description="Helical" evidence="9">
    <location>
        <begin position="78"/>
        <end position="101"/>
    </location>
</feature>
<dbReference type="PANTHER" id="PTHR24230">
    <property type="entry name" value="G-PROTEIN COUPLED RECEPTOR"/>
    <property type="match status" value="1"/>
</dbReference>
<feature type="transmembrane region" description="Helical" evidence="9">
    <location>
        <begin position="264"/>
        <end position="287"/>
    </location>
</feature>
<dbReference type="PRINTS" id="PR00237">
    <property type="entry name" value="GPCRRHODOPSN"/>
</dbReference>
<dbReference type="Pfam" id="PF00001">
    <property type="entry name" value="7tm_1"/>
    <property type="match status" value="1"/>
</dbReference>
<evidence type="ECO:0000256" key="5">
    <source>
        <dbReference type="ARBA" id="ARBA00023040"/>
    </source>
</evidence>
<dbReference type="Gene3D" id="1.20.1070.10">
    <property type="entry name" value="Rhodopsin 7-helix transmembrane proteins"/>
    <property type="match status" value="1"/>
</dbReference>
<dbReference type="GO" id="GO:0007218">
    <property type="term" value="P:neuropeptide signaling pathway"/>
    <property type="evidence" value="ECO:0007669"/>
    <property type="project" value="TreeGrafter"/>
</dbReference>
<reference evidence="12" key="1">
    <citation type="journal article" date="2012" name="Nat. Genet.">
        <title>Whole-genome sequence of Schistosoma haematobium.</title>
        <authorList>
            <person name="Young N.D."/>
            <person name="Jex A.R."/>
            <person name="Li B."/>
            <person name="Liu S."/>
            <person name="Yang L."/>
            <person name="Xiong Z."/>
            <person name="Li Y."/>
            <person name="Cantacessi C."/>
            <person name="Hall R.S."/>
            <person name="Xu X."/>
            <person name="Chen F."/>
            <person name="Wu X."/>
            <person name="Zerlotini A."/>
            <person name="Oliveira G."/>
            <person name="Hofmann A."/>
            <person name="Zhang G."/>
            <person name="Fang X."/>
            <person name="Kang Y."/>
            <person name="Campbell B.E."/>
            <person name="Loukas A."/>
            <person name="Ranganathan S."/>
            <person name="Rollinson D."/>
            <person name="Rinaldi G."/>
            <person name="Brindley P.J."/>
            <person name="Yang H."/>
            <person name="Wang J."/>
            <person name="Wang J."/>
            <person name="Gasser R.B."/>
        </authorList>
    </citation>
    <scope>NUCLEOTIDE SEQUENCE [LARGE SCALE GENOMIC DNA]</scope>
</reference>
<dbReference type="InterPro" id="IPR017452">
    <property type="entry name" value="GPCR_Rhodpsn_7TM"/>
</dbReference>
<keyword evidence="3 9" id="KW-0812">Transmembrane</keyword>
<dbReference type="PROSITE" id="PS50262">
    <property type="entry name" value="G_PROTEIN_RECEP_F1_2"/>
    <property type="match status" value="1"/>
</dbReference>
<dbReference type="OrthoDB" id="6241845at2759"/>
<feature type="transmembrane region" description="Helical" evidence="9">
    <location>
        <begin position="138"/>
        <end position="155"/>
    </location>
</feature>
<evidence type="ECO:0000313" key="11">
    <source>
        <dbReference type="EMBL" id="KAH9588401.1"/>
    </source>
</evidence>
<dbReference type="CDD" id="cd00637">
    <property type="entry name" value="7tm_classA_rhodopsin-like"/>
    <property type="match status" value="1"/>
</dbReference>
<reference evidence="11" key="2">
    <citation type="journal article" date="2019" name="Gigascience">
        <title>High-quality Schistosoma haematobium genome achieved by single-molecule and long-range sequencing.</title>
        <authorList>
            <person name="Stroehlein A.J."/>
            <person name="Korhonen P.K."/>
            <person name="Chong T.M."/>
            <person name="Lim Y.L."/>
            <person name="Chan K.G."/>
            <person name="Webster B."/>
            <person name="Rollinson D."/>
            <person name="Brindley P.J."/>
            <person name="Gasser R.B."/>
            <person name="Young N.D."/>
        </authorList>
    </citation>
    <scope>NUCLEOTIDE SEQUENCE</scope>
</reference>
<feature type="transmembrane region" description="Helical" evidence="9">
    <location>
        <begin position="47"/>
        <end position="72"/>
    </location>
</feature>
<evidence type="ECO:0000256" key="4">
    <source>
        <dbReference type="ARBA" id="ARBA00022989"/>
    </source>
</evidence>
<feature type="transmembrane region" description="Helical" evidence="9">
    <location>
        <begin position="211"/>
        <end position="238"/>
    </location>
</feature>
<evidence type="ECO:0000313" key="12">
    <source>
        <dbReference type="EMBL" id="KGB34361.1"/>
    </source>
</evidence>
<dbReference type="EMBL" id="KL250604">
    <property type="protein sequence ID" value="KGB34361.1"/>
    <property type="molecule type" value="Genomic_DNA"/>
</dbReference>
<reference evidence="11" key="3">
    <citation type="submission" date="2021-06" db="EMBL/GenBank/DDBJ databases">
        <title>Chromosome-level genome assembly for S. haematobium.</title>
        <authorList>
            <person name="Stroehlein A.J."/>
        </authorList>
    </citation>
    <scope>NUCLEOTIDE SEQUENCE</scope>
</reference>
<evidence type="ECO:0000256" key="1">
    <source>
        <dbReference type="ARBA" id="ARBA00004651"/>
    </source>
</evidence>
<feature type="transmembrane region" description="Helical" evidence="9">
    <location>
        <begin position="167"/>
        <end position="191"/>
    </location>
</feature>
<dbReference type="AlphaFoldDB" id="A0A095AJY1"/>
<sequence>MRAKFNSTDFYTPLDTLLDCMMVEQGHPNASKILCDISIFLGSFMAYVFPLIGVFDLISNCIVAIIFLYYLVQHNRQFVYLGVLAISDISILITIGWLRWFPTFGLPFATSGNVYYFISLTSTTSCKLYMFFQSVTCIFRGNIFLIMAFDRLLLIHKPLIFRRYSKYIVWIIISTVFIITIIMSLPISINSDLILIINRKLCWHKHNIDLLIIYQALFSYTCLTQFLIVIMIDTFFLVKVIRWSRGRLQPTDTQTSKMINNSRIITMLVLHTFAFLCALPCVIAYLLTITLHRQNLQISEEFLRFLLLFLNIGWTLIFLQSSLNIVLYCFRINKFKQILLKPLTTHRN</sequence>
<keyword evidence="4 9" id="KW-1133">Transmembrane helix</keyword>
<reference evidence="11" key="4">
    <citation type="journal article" date="2022" name="PLoS Pathog.">
        <title>Chromosome-level genome of Schistosoma haematobium underpins genome-wide explorations of molecular variation.</title>
        <authorList>
            <person name="Stroehlein A.J."/>
            <person name="Korhonen P.K."/>
            <person name="Lee V.V."/>
            <person name="Ralph S.A."/>
            <person name="Mentink-Kane M."/>
            <person name="You H."/>
            <person name="McManus D.P."/>
            <person name="Tchuente L.T."/>
            <person name="Stothard J.R."/>
            <person name="Kaur P."/>
            <person name="Dudchenko O."/>
            <person name="Aiden E.L."/>
            <person name="Yang B."/>
            <person name="Yang H."/>
            <person name="Emery A.M."/>
            <person name="Webster B.L."/>
            <person name="Brindley P.J."/>
            <person name="Rollinson D."/>
            <person name="Chang B.C.H."/>
            <person name="Gasser R.B."/>
            <person name="Young N.D."/>
        </authorList>
    </citation>
    <scope>NUCLEOTIDE SEQUENCE</scope>
</reference>
<evidence type="ECO:0000256" key="2">
    <source>
        <dbReference type="ARBA" id="ARBA00022475"/>
    </source>
</evidence>